<protein>
    <submittedName>
        <fullName evidence="2">PrsW family intramembrane metalloprotease</fullName>
    </submittedName>
</protein>
<dbReference type="AlphaFoldDB" id="A0A830FNC5"/>
<dbReference type="RefSeq" id="WP_188980395.1">
    <property type="nucleotide sequence ID" value="NZ_BMPG01000005.1"/>
</dbReference>
<keyword evidence="2" id="KW-0378">Hydrolase</keyword>
<dbReference type="GO" id="GO:0008237">
    <property type="term" value="F:metallopeptidase activity"/>
    <property type="evidence" value="ECO:0007669"/>
    <property type="project" value="UniProtKB-KW"/>
</dbReference>
<feature type="transmembrane region" description="Helical" evidence="1">
    <location>
        <begin position="261"/>
        <end position="285"/>
    </location>
</feature>
<keyword evidence="3" id="KW-1185">Reference proteome</keyword>
<keyword evidence="2" id="KW-0645">Protease</keyword>
<dbReference type="OrthoDB" id="248468at2157"/>
<gene>
    <name evidence="2" type="ORF">GCM10009039_30060</name>
</gene>
<dbReference type="InterPro" id="IPR026898">
    <property type="entry name" value="PrsW"/>
</dbReference>
<accession>A0A830FNC5</accession>
<evidence type="ECO:0000256" key="1">
    <source>
        <dbReference type="SAM" id="Phobius"/>
    </source>
</evidence>
<dbReference type="Proteomes" id="UP000607197">
    <property type="component" value="Unassembled WGS sequence"/>
</dbReference>
<keyword evidence="2" id="KW-0482">Metalloprotease</keyword>
<reference evidence="2" key="1">
    <citation type="journal article" date="2014" name="Int. J. Syst. Evol. Microbiol.">
        <title>Complete genome sequence of Corynebacterium casei LMG S-19264T (=DSM 44701T), isolated from a smear-ripened cheese.</title>
        <authorList>
            <consortium name="US DOE Joint Genome Institute (JGI-PGF)"/>
            <person name="Walter F."/>
            <person name="Albersmeier A."/>
            <person name="Kalinowski J."/>
            <person name="Ruckert C."/>
        </authorList>
    </citation>
    <scope>NUCLEOTIDE SEQUENCE</scope>
    <source>
        <strain evidence="2">JCM 19596</strain>
    </source>
</reference>
<sequence>MPDSPDAYDPVRRAAADDADLYDVADWEDRSIVDHVATRLHAFLTTNVEYILAVVAVLILAAQFAIVGVAAVSNPFIAVFTVLSVIPAFFLALVVWKIDVTIKEPLDLMVVTFLLGFLFAGFAAVVNTMLQGVFQVVPLVGMVLFFFLVVGPVEETVKWLAVRLYAYDSPNFDSVVDGAVYGAIAGLGFATVENFIYITRPALQAASTGGGQAALQAALDTAAVRLFAGPGHVIYSAFAGYYLGLAKFNPGKRGPIVVKGLLVAAVIHATYNSLVGHVGVLTYFLPIGGGVAYLLFVFVYDGVFFYILYRKLARYREKYREYDAGRVDDDFDGLTPAVERVD</sequence>
<keyword evidence="1" id="KW-0812">Transmembrane</keyword>
<evidence type="ECO:0000313" key="3">
    <source>
        <dbReference type="Proteomes" id="UP000607197"/>
    </source>
</evidence>
<name>A0A830FNC5_9EURY</name>
<dbReference type="EMBL" id="BMPG01000005">
    <property type="protein sequence ID" value="GGL70034.1"/>
    <property type="molecule type" value="Genomic_DNA"/>
</dbReference>
<feature type="transmembrane region" description="Helical" evidence="1">
    <location>
        <begin position="291"/>
        <end position="309"/>
    </location>
</feature>
<dbReference type="PANTHER" id="PTHR36844">
    <property type="entry name" value="PROTEASE PRSW"/>
    <property type="match status" value="1"/>
</dbReference>
<feature type="transmembrane region" description="Helical" evidence="1">
    <location>
        <begin position="76"/>
        <end position="96"/>
    </location>
</feature>
<evidence type="ECO:0000313" key="2">
    <source>
        <dbReference type="EMBL" id="GGL70034.1"/>
    </source>
</evidence>
<dbReference type="PANTHER" id="PTHR36844:SF1">
    <property type="entry name" value="PROTEASE PRSW"/>
    <property type="match status" value="1"/>
</dbReference>
<reference evidence="2" key="2">
    <citation type="submission" date="2020-09" db="EMBL/GenBank/DDBJ databases">
        <authorList>
            <person name="Sun Q."/>
            <person name="Ohkuma M."/>
        </authorList>
    </citation>
    <scope>NUCLEOTIDE SEQUENCE</scope>
    <source>
        <strain evidence="2">JCM 19596</strain>
    </source>
</reference>
<feature type="transmembrane region" description="Helical" evidence="1">
    <location>
        <begin position="50"/>
        <end position="70"/>
    </location>
</feature>
<keyword evidence="1" id="KW-0472">Membrane</keyword>
<feature type="transmembrane region" description="Helical" evidence="1">
    <location>
        <begin position="132"/>
        <end position="153"/>
    </location>
</feature>
<dbReference type="Pfam" id="PF13367">
    <property type="entry name" value="PrsW-protease"/>
    <property type="match status" value="1"/>
</dbReference>
<comment type="caution">
    <text evidence="2">The sequence shown here is derived from an EMBL/GenBank/DDBJ whole genome shotgun (WGS) entry which is preliminary data.</text>
</comment>
<proteinExistence type="predicted"/>
<keyword evidence="1" id="KW-1133">Transmembrane helix</keyword>
<dbReference type="GO" id="GO:0006508">
    <property type="term" value="P:proteolysis"/>
    <property type="evidence" value="ECO:0007669"/>
    <property type="project" value="UniProtKB-KW"/>
</dbReference>
<feature type="transmembrane region" description="Helical" evidence="1">
    <location>
        <begin position="108"/>
        <end position="126"/>
    </location>
</feature>
<organism evidence="2 3">
    <name type="scientific">Halocalculus aciditolerans</name>
    <dbReference type="NCBI Taxonomy" id="1383812"/>
    <lineage>
        <taxon>Archaea</taxon>
        <taxon>Methanobacteriati</taxon>
        <taxon>Methanobacteriota</taxon>
        <taxon>Stenosarchaea group</taxon>
        <taxon>Halobacteria</taxon>
        <taxon>Halobacteriales</taxon>
        <taxon>Halobacteriaceae</taxon>
        <taxon>Halocalculus</taxon>
    </lineage>
</organism>